<protein>
    <submittedName>
        <fullName evidence="1">Uncharacterized protein</fullName>
    </submittedName>
</protein>
<dbReference type="EMBL" id="MHTX01000047">
    <property type="protein sequence ID" value="OHA67003.1"/>
    <property type="molecule type" value="Genomic_DNA"/>
</dbReference>
<proteinExistence type="predicted"/>
<evidence type="ECO:0000313" key="2">
    <source>
        <dbReference type="Proteomes" id="UP000179258"/>
    </source>
</evidence>
<comment type="caution">
    <text evidence="1">The sequence shown here is derived from an EMBL/GenBank/DDBJ whole genome shotgun (WGS) entry which is preliminary data.</text>
</comment>
<dbReference type="AlphaFoldDB" id="A0A1G2R2I7"/>
<reference evidence="1 2" key="1">
    <citation type="journal article" date="2016" name="Nat. Commun.">
        <title>Thousands of microbial genomes shed light on interconnected biogeochemical processes in an aquifer system.</title>
        <authorList>
            <person name="Anantharaman K."/>
            <person name="Brown C.T."/>
            <person name="Hug L.A."/>
            <person name="Sharon I."/>
            <person name="Castelle C.J."/>
            <person name="Probst A.J."/>
            <person name="Thomas B.C."/>
            <person name="Singh A."/>
            <person name="Wilkins M.J."/>
            <person name="Karaoz U."/>
            <person name="Brodie E.L."/>
            <person name="Williams K.H."/>
            <person name="Hubbard S.S."/>
            <person name="Banfield J.F."/>
        </authorList>
    </citation>
    <scope>NUCLEOTIDE SEQUENCE [LARGE SCALE GENOMIC DNA]</scope>
</reference>
<organism evidence="1 2">
    <name type="scientific">Candidatus Wildermuthbacteria bacterium RIFCSPHIGHO2_02_FULL_47_17</name>
    <dbReference type="NCBI Taxonomy" id="1802452"/>
    <lineage>
        <taxon>Bacteria</taxon>
        <taxon>Candidatus Wildermuthiibacteriota</taxon>
    </lineage>
</organism>
<sequence length="267" mass="29793">MGTKIVVGQSSITAGQMKDFWRKVEDSTIDGELFGYFLENPSKYAQGAVTVARAIRILGARNVLTPEQATDAINLYGAKANLPLLAPPASVPIGYTEQSLREHKALDEQEFGKGNGPLLAYSCELSLRELRRRFGIGPSGFYPTAWDQDPKEDYWAEQPGQPGWYLISMQGRFGATNWADQETKIARLGPYERLHERTLANIALPLLHLQGKRVPDYFWHWGDVSSAPDGCRAYVRFYNGGFHVGHCPLGVDDDDSVRILVARKFDS</sequence>
<evidence type="ECO:0000313" key="1">
    <source>
        <dbReference type="EMBL" id="OHA67003.1"/>
    </source>
</evidence>
<name>A0A1G2R2I7_9BACT</name>
<gene>
    <name evidence="1" type="ORF">A3D59_01595</name>
</gene>
<dbReference type="Proteomes" id="UP000179258">
    <property type="component" value="Unassembled WGS sequence"/>
</dbReference>
<accession>A0A1G2R2I7</accession>